<dbReference type="Pfam" id="PF12931">
    <property type="entry name" value="TPR_Sec16"/>
    <property type="match status" value="1"/>
</dbReference>
<dbReference type="PROSITE" id="PS00678">
    <property type="entry name" value="WD_REPEATS_1"/>
    <property type="match status" value="1"/>
</dbReference>
<feature type="region of interest" description="Disordered" evidence="10">
    <location>
        <begin position="1000"/>
        <end position="1030"/>
    </location>
</feature>
<dbReference type="PANTHER" id="PTHR13923">
    <property type="entry name" value="SEC31-RELATED PROTEIN"/>
    <property type="match status" value="1"/>
</dbReference>
<name>A0A9D4U6Q0_ADICA</name>
<keyword evidence="8" id="KW-0653">Protein transport</keyword>
<feature type="repeat" description="WD" evidence="9">
    <location>
        <begin position="120"/>
        <end position="154"/>
    </location>
</feature>
<dbReference type="GO" id="GO:0015031">
    <property type="term" value="P:protein transport"/>
    <property type="evidence" value="ECO:0007669"/>
    <property type="project" value="UniProtKB-KW"/>
</dbReference>
<keyword evidence="3" id="KW-0813">Transport</keyword>
<dbReference type="OrthoDB" id="542917at2759"/>
<dbReference type="Pfam" id="PF00400">
    <property type="entry name" value="WD40"/>
    <property type="match status" value="2"/>
</dbReference>
<keyword evidence="4 9" id="KW-0853">WD repeat</keyword>
<keyword evidence="6" id="KW-0256">Endoplasmic reticulum</keyword>
<evidence type="ECO:0000256" key="4">
    <source>
        <dbReference type="ARBA" id="ARBA00022574"/>
    </source>
</evidence>
<dbReference type="EMBL" id="JABFUD020000023">
    <property type="protein sequence ID" value="KAI5061484.1"/>
    <property type="molecule type" value="Genomic_DNA"/>
</dbReference>
<feature type="region of interest" description="Disordered" evidence="10">
    <location>
        <begin position="892"/>
        <end position="956"/>
    </location>
</feature>
<dbReference type="InterPro" id="IPR040251">
    <property type="entry name" value="SEC31-like"/>
</dbReference>
<dbReference type="PROSITE" id="PS50082">
    <property type="entry name" value="WD_REPEATS_2"/>
    <property type="match status" value="2"/>
</dbReference>
<dbReference type="InterPro" id="IPR001680">
    <property type="entry name" value="WD40_rpt"/>
</dbReference>
<dbReference type="AlphaFoldDB" id="A0A9D4U6Q0"/>
<evidence type="ECO:0000256" key="9">
    <source>
        <dbReference type="PROSITE-ProRule" id="PRU00221"/>
    </source>
</evidence>
<dbReference type="GO" id="GO:0070971">
    <property type="term" value="C:endoplasmic reticulum exit site"/>
    <property type="evidence" value="ECO:0007669"/>
    <property type="project" value="TreeGrafter"/>
</dbReference>
<evidence type="ECO:0000256" key="1">
    <source>
        <dbReference type="ARBA" id="ARBA00004240"/>
    </source>
</evidence>
<evidence type="ECO:0000313" key="12">
    <source>
        <dbReference type="EMBL" id="KAI5061484.1"/>
    </source>
</evidence>
<accession>A0A9D4U6Q0</accession>
<gene>
    <name evidence="12" type="ORF">GOP47_0023989</name>
</gene>
<organism evidence="12 13">
    <name type="scientific">Adiantum capillus-veneris</name>
    <name type="common">Maidenhair fern</name>
    <dbReference type="NCBI Taxonomy" id="13818"/>
    <lineage>
        <taxon>Eukaryota</taxon>
        <taxon>Viridiplantae</taxon>
        <taxon>Streptophyta</taxon>
        <taxon>Embryophyta</taxon>
        <taxon>Tracheophyta</taxon>
        <taxon>Polypodiopsida</taxon>
        <taxon>Polypodiidae</taxon>
        <taxon>Polypodiales</taxon>
        <taxon>Pteridineae</taxon>
        <taxon>Pteridaceae</taxon>
        <taxon>Vittarioideae</taxon>
        <taxon>Adiantum</taxon>
    </lineage>
</organism>
<evidence type="ECO:0000256" key="10">
    <source>
        <dbReference type="SAM" id="MobiDB-lite"/>
    </source>
</evidence>
<keyword evidence="5" id="KW-0677">Repeat</keyword>
<reference evidence="12" key="1">
    <citation type="submission" date="2021-01" db="EMBL/GenBank/DDBJ databases">
        <title>Adiantum capillus-veneris genome.</title>
        <authorList>
            <person name="Fang Y."/>
            <person name="Liao Q."/>
        </authorList>
    </citation>
    <scope>NUCLEOTIDE SEQUENCE</scope>
    <source>
        <strain evidence="12">H3</strain>
        <tissue evidence="12">Leaf</tissue>
    </source>
</reference>
<dbReference type="GO" id="GO:0007029">
    <property type="term" value="P:endoplasmic reticulum organization"/>
    <property type="evidence" value="ECO:0007669"/>
    <property type="project" value="TreeGrafter"/>
</dbReference>
<dbReference type="PANTHER" id="PTHR13923:SF11">
    <property type="entry name" value="SECRETORY 31, ISOFORM D"/>
    <property type="match status" value="1"/>
</dbReference>
<evidence type="ECO:0000256" key="3">
    <source>
        <dbReference type="ARBA" id="ARBA00022448"/>
    </source>
</evidence>
<proteinExistence type="inferred from homology"/>
<evidence type="ECO:0000256" key="6">
    <source>
        <dbReference type="ARBA" id="ARBA00022824"/>
    </source>
</evidence>
<dbReference type="GO" id="GO:0030127">
    <property type="term" value="C:COPII vesicle coat"/>
    <property type="evidence" value="ECO:0007669"/>
    <property type="project" value="TreeGrafter"/>
</dbReference>
<comment type="subcellular location">
    <subcellularLocation>
        <location evidence="1">Endoplasmic reticulum</location>
    </subcellularLocation>
</comment>
<evidence type="ECO:0000256" key="7">
    <source>
        <dbReference type="ARBA" id="ARBA00022892"/>
    </source>
</evidence>
<evidence type="ECO:0000256" key="5">
    <source>
        <dbReference type="ARBA" id="ARBA00022737"/>
    </source>
</evidence>
<comment type="caution">
    <text evidence="12">The sequence shown here is derived from an EMBL/GenBank/DDBJ whole genome shotgun (WGS) entry which is preliminary data.</text>
</comment>
<feature type="repeat" description="WD" evidence="9">
    <location>
        <begin position="259"/>
        <end position="301"/>
    </location>
</feature>
<keyword evidence="7" id="KW-0931">ER-Golgi transport</keyword>
<evidence type="ECO:0000259" key="11">
    <source>
        <dbReference type="Pfam" id="PF12931"/>
    </source>
</evidence>
<dbReference type="InterPro" id="IPR015943">
    <property type="entry name" value="WD40/YVTN_repeat-like_dom_sf"/>
</dbReference>
<dbReference type="InterPro" id="IPR036322">
    <property type="entry name" value="WD40_repeat_dom_sf"/>
</dbReference>
<evidence type="ECO:0000256" key="2">
    <source>
        <dbReference type="ARBA" id="ARBA00009358"/>
    </source>
</evidence>
<dbReference type="PROSITE" id="PS50294">
    <property type="entry name" value="WD_REPEATS_REGION"/>
    <property type="match status" value="1"/>
</dbReference>
<evidence type="ECO:0000313" key="13">
    <source>
        <dbReference type="Proteomes" id="UP000886520"/>
    </source>
</evidence>
<dbReference type="GO" id="GO:0090110">
    <property type="term" value="P:COPII-coated vesicle cargo loading"/>
    <property type="evidence" value="ECO:0007669"/>
    <property type="project" value="TreeGrafter"/>
</dbReference>
<dbReference type="Gene3D" id="1.25.40.1030">
    <property type="match status" value="1"/>
</dbReference>
<evidence type="ECO:0000256" key="8">
    <source>
        <dbReference type="ARBA" id="ARBA00022927"/>
    </source>
</evidence>
<dbReference type="Gene3D" id="1.20.940.10">
    <property type="entry name" value="Functional domain of the splicing factor Prp18"/>
    <property type="match status" value="1"/>
</dbReference>
<dbReference type="SUPFAM" id="SSF50978">
    <property type="entry name" value="WD40 repeat-like"/>
    <property type="match status" value="1"/>
</dbReference>
<comment type="similarity">
    <text evidence="2">Belongs to the WD repeat SEC31 family.</text>
</comment>
<dbReference type="InterPro" id="IPR024298">
    <property type="entry name" value="Sec16_Sec23-bd"/>
</dbReference>
<sequence length="1159" mass="124514">MAAIKSVARSSNVAFGQTEPNLLALATQDGALDASFSASASLEIFKIDFSSSDSDLELLSSYTSSEKFNSIAWGTAGAGSAEQFYGLIATGQSDGTVSLWNPTSLIRKDSNTEDALVTKSQKHGGRVRGLEFNGITPNLLASGGDDGEVVIWDVVNPTAPSHFPALKGSGQDNIVDLSWNRKVQHIIATTSNTGVSMVWDLRRQKSILSFTDPNNRRPCAALEWNPEGATQLIVASADDRSPSLQVWDLRNSISPVKELVGHTKGVVAMAWCPIDSALLLSSAKDYRTVCWDTSSGEIVCELPVSSNWNFDLQWSPRIAGVLSSSSYDGRVNLYNIEACSRILPSEGAFGGTVGAGTSSAMRAPKWLKRPAGVTFGFDGKLVSFSAKKGGSLSELNIQTIIMEDDLVARSKEFEAAIEDPGNKSSLQALCDRKAQDSRSEEEREIWSFLKIMFEEQARTSLLSHLGFSLPQLEESKSEELANGADLLNSEVAGKLNVSNGEVGAVGEVSDFIGASELDGQGEIVDDGADFFNTLSTPKGAVSPQLVPQVHKEAVAESLVLQKGEHEDEVVEEDDCEQALRRALVIADFKDAVRQCLSEDRMADALVLAHVGGTELWEETLAAYFKKHRRPYQKVLAAVAAHDFGNLVNSRPLAAWRETLALLCSYAGSQEWTLLCDALAARLDAAGLSQAALLCYICAANTEELARLWYRDVLSTASSAAFAKEMQELMEKIVVLALAKGEKRVTPALSRLVGSYAELLASQGIVMAAMDYLGLVFPEESTEDLIMLRDRIGSIKQEEVQAPNYSFESYPQGVFAAPTVSAPVSVNAPSDNVFPSHNVQQTSSYGTSQPLPYYSGSGSFFEPMQGSGYPNYIPPPQESSYPQRGMFLPTPLQALDRTQPPSIYQPSFGPPSASSFTPVDPPSTGGAQAPFTSRGPPLPQPTQFLPGGSATFSSNQPSTGIGEWASGFQRPFQPTPATLFPGPTSVSTPTPRGFMPVSAPRAPLMQQQPGPVAPGMQPQSPSSLSPPRAQATPAVAAPPVTIQTVDTMKVPADLKPVIATLSRLYNETTEALGGARATHTKKREIEDNSKKLGGLFERLNKADISPNARAKLAQICQSIDTGDYATASQLQVSLTTSDWDECGSWLGPLKRMIKLRQSLR</sequence>
<feature type="compositionally biased region" description="Low complexity" evidence="10">
    <location>
        <begin position="1016"/>
        <end position="1030"/>
    </location>
</feature>
<dbReference type="InterPro" id="IPR019775">
    <property type="entry name" value="WD40_repeat_CS"/>
</dbReference>
<dbReference type="Proteomes" id="UP000886520">
    <property type="component" value="Chromosome 23"/>
</dbReference>
<keyword evidence="13" id="KW-1185">Reference proteome</keyword>
<dbReference type="FunFam" id="1.20.940.10:FF:000003">
    <property type="entry name" value="Protein transport protein SEC31 homolog B"/>
    <property type="match status" value="1"/>
</dbReference>
<protein>
    <recommendedName>
        <fullName evidence="11">Sec16 Sec23-binding domain-containing protein</fullName>
    </recommendedName>
</protein>
<dbReference type="SMART" id="SM00320">
    <property type="entry name" value="WD40"/>
    <property type="match status" value="6"/>
</dbReference>
<dbReference type="GO" id="GO:0005198">
    <property type="term" value="F:structural molecule activity"/>
    <property type="evidence" value="ECO:0007669"/>
    <property type="project" value="TreeGrafter"/>
</dbReference>
<dbReference type="Gene3D" id="2.130.10.10">
    <property type="entry name" value="YVTN repeat-like/Quinoprotein amine dehydrogenase"/>
    <property type="match status" value="1"/>
</dbReference>
<feature type="domain" description="Sec16 Sec23-binding" evidence="11">
    <location>
        <begin position="581"/>
        <end position="772"/>
    </location>
</feature>